<dbReference type="Proteomes" id="UP000019116">
    <property type="component" value="Chromosome 7D"/>
</dbReference>
<dbReference type="Gramene" id="TraesMAC7D03G04322570.1">
    <property type="protein sequence ID" value="TraesMAC7D03G04322570.1.CDS1"/>
    <property type="gene ID" value="TraesMAC7D03G04322570"/>
</dbReference>
<dbReference type="Gramene" id="TraesJUL7D03G04373830.1">
    <property type="protein sequence ID" value="TraesJUL7D03G04373830.1.CDS1"/>
    <property type="gene ID" value="TraesJUL7D03G04373830"/>
</dbReference>
<dbReference type="Gramene" id="TraesLDM7D03G04336390.1">
    <property type="protein sequence ID" value="TraesLDM7D03G04336390.1.CDS1"/>
    <property type="gene ID" value="TraesLDM7D03G04336390"/>
</dbReference>
<dbReference type="Gramene" id="TraesARI7D03G04405300.1">
    <property type="protein sequence ID" value="TraesARI7D03G04405300.1.CDS1"/>
    <property type="gene ID" value="TraesARI7D03G04405300"/>
</dbReference>
<evidence type="ECO:0000313" key="3">
    <source>
        <dbReference type="Proteomes" id="UP000019116"/>
    </source>
</evidence>
<dbReference type="GeneID" id="123168129"/>
<dbReference type="Gramene" id="TraesSYM7D03G04383110.1">
    <property type="protein sequence ID" value="TraesSYM7D03G04383110.1.CDS1"/>
    <property type="gene ID" value="TraesSYM7D03G04383110"/>
</dbReference>
<gene>
    <name evidence="2" type="primary">LOC123168129</name>
</gene>
<dbReference type="OMA" id="PRGLHHY"/>
<dbReference type="InterPro" id="IPR011676">
    <property type="entry name" value="DUF1618"/>
</dbReference>
<dbReference type="Gramene" id="TraesCS7D03G0386200.1">
    <property type="protein sequence ID" value="TraesCS7D03G0386200.1.CDS1"/>
    <property type="gene ID" value="TraesCS7D03G0386200"/>
</dbReference>
<keyword evidence="3" id="KW-1185">Reference proteome</keyword>
<dbReference type="EnsemblPlants" id="TraesCS7D02G170300.1">
    <property type="protein sequence ID" value="TraesCS7D02G170300.1.cds1"/>
    <property type="gene ID" value="TraesCS7D02G170300"/>
</dbReference>
<dbReference type="Gramene" id="TraesCAD_scaffold_079042_01G000100.1">
    <property type="protein sequence ID" value="TraesCAD_scaffold_079042_01G000100.1"/>
    <property type="gene ID" value="TraesCAD_scaffold_079042_01G000100"/>
</dbReference>
<dbReference type="Gramene" id="TraesLAC7D03G04277210.1">
    <property type="protein sequence ID" value="TraesLAC7D03G04277210.1.CDS1"/>
    <property type="gene ID" value="TraesLAC7D03G04277210"/>
</dbReference>
<dbReference type="OrthoDB" id="661431at2759"/>
<reference evidence="2" key="1">
    <citation type="submission" date="2018-08" db="EMBL/GenBank/DDBJ databases">
        <authorList>
            <person name="Rossello M."/>
        </authorList>
    </citation>
    <scope>NUCLEOTIDE SEQUENCE [LARGE SCALE GENOMIC DNA]</scope>
    <source>
        <strain evidence="2">cv. Chinese Spring</strain>
    </source>
</reference>
<dbReference type="Gramene" id="TraesCS7D02G170300.1">
    <property type="protein sequence ID" value="TraesCS7D02G170300.1.cds1"/>
    <property type="gene ID" value="TraesCS7D02G170300"/>
</dbReference>
<dbReference type="PANTHER" id="PTHR33074:SF66">
    <property type="entry name" value="DUF1618 DOMAIN-CONTAINING PROTEIN"/>
    <property type="match status" value="1"/>
</dbReference>
<dbReference type="Gramene" id="TraesPARA_EIv1.0_2543710.1">
    <property type="protein sequence ID" value="TraesPARA_EIv1.0_2543710.1.CDS1"/>
    <property type="gene ID" value="TraesPARA_EIv1.0_2543710"/>
</dbReference>
<dbReference type="Gramene" id="TraesCLE_scaffold_059252_01G000100.1">
    <property type="protein sequence ID" value="TraesCLE_scaffold_059252_01G000100.1"/>
    <property type="gene ID" value="TraesCLE_scaffold_059252_01G000100"/>
</dbReference>
<evidence type="ECO:0000259" key="1">
    <source>
        <dbReference type="Pfam" id="PF07762"/>
    </source>
</evidence>
<organism evidence="2">
    <name type="scientific">Triticum aestivum</name>
    <name type="common">Wheat</name>
    <dbReference type="NCBI Taxonomy" id="4565"/>
    <lineage>
        <taxon>Eukaryota</taxon>
        <taxon>Viridiplantae</taxon>
        <taxon>Streptophyta</taxon>
        <taxon>Embryophyta</taxon>
        <taxon>Tracheophyta</taxon>
        <taxon>Spermatophyta</taxon>
        <taxon>Magnoliopsida</taxon>
        <taxon>Liliopsida</taxon>
        <taxon>Poales</taxon>
        <taxon>Poaceae</taxon>
        <taxon>BOP clade</taxon>
        <taxon>Pooideae</taxon>
        <taxon>Triticodae</taxon>
        <taxon>Triticeae</taxon>
        <taxon>Triticinae</taxon>
        <taxon>Triticum</taxon>
    </lineage>
</organism>
<protein>
    <recommendedName>
        <fullName evidence="1">DUF1618 domain-containing protein</fullName>
    </recommendedName>
</protein>
<evidence type="ECO:0000313" key="2">
    <source>
        <dbReference type="EnsemblPlants" id="TraesCS7D02G170300.1.cds1"/>
    </source>
</evidence>
<proteinExistence type="predicted"/>
<feature type="domain" description="DUF1618" evidence="1">
    <location>
        <begin position="209"/>
        <end position="372"/>
    </location>
</feature>
<dbReference type="Gramene" id="TraesJAG7D03G04313110.1">
    <property type="protein sequence ID" value="TraesJAG7D03G04313110.1.CDS1"/>
    <property type="gene ID" value="TraesJAG7D03G04313110"/>
</dbReference>
<dbReference type="Gramene" id="TraesROB_scaffold_076118_01G000100.1">
    <property type="protein sequence ID" value="TraesROB_scaffold_076118_01G000100.1"/>
    <property type="gene ID" value="TraesROB_scaffold_076118_01G000100"/>
</dbReference>
<dbReference type="Gramene" id="TraesWEE_scaffold_071002_01G000100.1">
    <property type="protein sequence ID" value="TraesWEE_scaffold_071002_01G000100.1"/>
    <property type="gene ID" value="TraesWEE_scaffold_071002_01G000100"/>
</dbReference>
<dbReference type="KEGG" id="taes:123168129"/>
<reference evidence="2" key="2">
    <citation type="submission" date="2018-10" db="UniProtKB">
        <authorList>
            <consortium name="EnsemblPlants"/>
        </authorList>
    </citation>
    <scope>IDENTIFICATION</scope>
</reference>
<sequence length="424" mass="47003">MATEAGRPASLLTAVEGYVGDRSNERTATGITRKGLSIKVSLLANRPPQPSKLWVHCPEAVHVDTPRVLCTAGDLILFRVDVSPDCVPDSRFSMRQDCDYFLYRADPNSPVLTLLDDMRTRGFEDNEIGILPRGLHHYTIAALLPGPLSFKEFVLHLFHSETSSWSSMVLPVAEPQVEFDCFIPTNTDLYYHYTSNVITIGGEHGTMGWVDLWRGILLCDVLREKPTLRGIPLPLPMEHITAGKHLGRAMDCRGIAVVNGRLKLVHLDINASYDINIIDPETEHPTMLVDDWAISSWSNSTLENSYEAWGEPECTVQADEVAIKTDMISQPTGMLLLPSEEGVENPEQEAAYFQRLVMSDPSPSLDGDGVVYLIAAKEKSYDQKSWILALDMNTKTLQSVVPFGTVEDPSDPVVYCTSRPASNT</sequence>
<name>A0A3B6TFK4_WHEAT</name>
<dbReference type="Gramene" id="TraesNOR7D03G04378980.1">
    <property type="protein sequence ID" value="TraesNOR7D03G04378980.1.CDS1"/>
    <property type="gene ID" value="TraesNOR7D03G04378980"/>
</dbReference>
<dbReference type="PANTHER" id="PTHR33074">
    <property type="entry name" value="EXPRESSED PROTEIN-RELATED"/>
    <property type="match status" value="1"/>
</dbReference>
<dbReference type="AlphaFoldDB" id="A0A3B6TFK4"/>
<dbReference type="RefSeq" id="XP_044441934.1">
    <property type="nucleotide sequence ID" value="XM_044585999.1"/>
</dbReference>
<accession>A0A3B6TFK4</accession>
<dbReference type="Gramene" id="TraesSTA7D03G04323830.1">
    <property type="protein sequence ID" value="TraesSTA7D03G04323830.1.CDS1"/>
    <property type="gene ID" value="TraesSTA7D03G04323830"/>
</dbReference>
<dbReference type="Pfam" id="PF07762">
    <property type="entry name" value="DUF1618"/>
    <property type="match status" value="1"/>
</dbReference>